<organism evidence="4">
    <name type="scientific">viral metagenome</name>
    <dbReference type="NCBI Taxonomy" id="1070528"/>
    <lineage>
        <taxon>unclassified sequences</taxon>
        <taxon>metagenomes</taxon>
        <taxon>organismal metagenomes</taxon>
    </lineage>
</organism>
<evidence type="ECO:0000313" key="2">
    <source>
        <dbReference type="EMBL" id="QJA66453.1"/>
    </source>
</evidence>
<accession>A0A6M3Y336</accession>
<sequence>MKKFLILILSIILFASVASAEFFSDVIVTSPNGIWTDSRAYTTLNAAVAAVDANDREIVIASPQVVTTLTVPANVRLKFLRNGSITNSGYLNIQTKNIEADNRQIFTGVGNIDFAAGTVVKTGWFSNIESAFALTTDDTVTLIVTKPQTITASYSPGNNVNLKWESPGNILTVNLGIVVGNLKNIEAGNYQIFAGAGDFDFLDGAELKLNWFNRLSDVLTWVESEKVTIVVNENSLVQATVASAANESIKVVPGGILNLDAGVVLTVNGDFSAGPYQAFTGAGTVVLSNVVDQYPEWYSSGIFTQATIESALTAIGTLNKATLILRPGIWVISSNADWSAYKNVTFKIVPGAVLQIATGTKTTISGPIEAGLYQVFDCIDAAGKHSMETGFDLATSGRVILRGGQIGPISPNWFGVYANVTQDDTAAFNLATGAVDFSDSIESVDANMTNLKRVVQVPAGNYFISGIVYVPSGVHLRGSGITSTLIYIDLAGTADSAIKLFATTAGPGGIGLPAELSEMVIWGYRVGHNNVDGTGGESRITNVRFQSAYGGILAGSDNVITGCLFDSCVYGITSASQNIIIANCLFYACNFGINVNIVTDNQIVNCHFEYSVFAGINITSSSNILISSCQFLLNVQQGTFIILNGAANSIEILNSTFRNSFNESVKDLATSGDINISNCVFNGLRTNPAYFQSTTAYAIYIGSSNFTVRNCSFLNLFVNPISLNSTGNVIISNCKYKLLNASNYFVYIPAATTGTVSISNCHGDNTIPLVNPPDSVSLYLSLSDNEAWLGALVTAGGRMGYTVPFQRANQWLCTVTATVLPSIGSFVHRKTTSFMVQKQVGWTGAALQTSISMVNLLEAPATGAIPVIDIDIDLTTIGGGLTSAGLFTSGTLIISVPDTYYDIQVSVHPVN</sequence>
<evidence type="ECO:0000259" key="1">
    <source>
        <dbReference type="Pfam" id="PF13229"/>
    </source>
</evidence>
<name>A0A6M3Y336_9ZZZZ</name>
<gene>
    <name evidence="4" type="ORF">MM415A00105_0019</name>
    <name evidence="2" type="ORF">MM415B00347_0021</name>
    <name evidence="3" type="ORF">TM448B00479_0041</name>
</gene>
<dbReference type="InterPro" id="IPR006626">
    <property type="entry name" value="PbH1"/>
</dbReference>
<proteinExistence type="predicted"/>
<dbReference type="SUPFAM" id="SSF51126">
    <property type="entry name" value="Pectin lyase-like"/>
    <property type="match status" value="1"/>
</dbReference>
<evidence type="ECO:0000313" key="3">
    <source>
        <dbReference type="EMBL" id="QJH95632.1"/>
    </source>
</evidence>
<dbReference type="InterPro" id="IPR039448">
    <property type="entry name" value="Beta_helix"/>
</dbReference>
<dbReference type="GO" id="GO:0016829">
    <property type="term" value="F:lyase activity"/>
    <property type="evidence" value="ECO:0007669"/>
    <property type="project" value="UniProtKB-KW"/>
</dbReference>
<dbReference type="AlphaFoldDB" id="A0A6M3Y336"/>
<dbReference type="EMBL" id="MT144624">
    <property type="protein sequence ID" value="QJH95632.1"/>
    <property type="molecule type" value="Genomic_DNA"/>
</dbReference>
<reference evidence="4" key="1">
    <citation type="submission" date="2020-03" db="EMBL/GenBank/DDBJ databases">
        <title>The deep terrestrial virosphere.</title>
        <authorList>
            <person name="Holmfeldt K."/>
            <person name="Nilsson E."/>
            <person name="Simone D."/>
            <person name="Lopez-Fernandez M."/>
            <person name="Wu X."/>
            <person name="de Brujin I."/>
            <person name="Lundin D."/>
            <person name="Andersson A."/>
            <person name="Bertilsson S."/>
            <person name="Dopson M."/>
        </authorList>
    </citation>
    <scope>NUCLEOTIDE SEQUENCE</scope>
    <source>
        <strain evidence="4">MM415A00105</strain>
        <strain evidence="2">MM415B00347</strain>
        <strain evidence="3">TM448B00479</strain>
    </source>
</reference>
<evidence type="ECO:0000313" key="4">
    <source>
        <dbReference type="EMBL" id="QJI04627.1"/>
    </source>
</evidence>
<dbReference type="SMART" id="SM00710">
    <property type="entry name" value="PbH1"/>
    <property type="match status" value="5"/>
</dbReference>
<dbReference type="Pfam" id="PF13229">
    <property type="entry name" value="Beta_helix"/>
    <property type="match status" value="1"/>
</dbReference>
<protein>
    <submittedName>
        <fullName evidence="4">Putative pectate lyase</fullName>
    </submittedName>
</protein>
<dbReference type="InterPro" id="IPR012334">
    <property type="entry name" value="Pectin_lyas_fold"/>
</dbReference>
<dbReference type="Gene3D" id="2.160.20.10">
    <property type="entry name" value="Single-stranded right-handed beta-helix, Pectin lyase-like"/>
    <property type="match status" value="1"/>
</dbReference>
<dbReference type="EMBL" id="MT141555">
    <property type="protein sequence ID" value="QJA66453.1"/>
    <property type="molecule type" value="Genomic_DNA"/>
</dbReference>
<keyword evidence="4" id="KW-0456">Lyase</keyword>
<feature type="domain" description="Right handed beta helix" evidence="1">
    <location>
        <begin position="534"/>
        <end position="681"/>
    </location>
</feature>
<dbReference type="InterPro" id="IPR011050">
    <property type="entry name" value="Pectin_lyase_fold/virulence"/>
</dbReference>
<dbReference type="EMBL" id="MT145188">
    <property type="protein sequence ID" value="QJI04627.1"/>
    <property type="molecule type" value="Genomic_DNA"/>
</dbReference>